<gene>
    <name evidence="1" type="ORF">HHJ78_03515</name>
</gene>
<proteinExistence type="predicted"/>
<accession>A0A7Y0U0C8</accession>
<dbReference type="RefSeq" id="WP_169771652.1">
    <property type="nucleotide sequence ID" value="NZ_JABCUR010000002.1"/>
</dbReference>
<dbReference type="Proteomes" id="UP000578252">
    <property type="component" value="Unassembled WGS sequence"/>
</dbReference>
<dbReference type="EMBL" id="JABCUR010000002">
    <property type="protein sequence ID" value="NMW64619.1"/>
    <property type="molecule type" value="Genomic_DNA"/>
</dbReference>
<evidence type="ECO:0000313" key="2">
    <source>
        <dbReference type="Proteomes" id="UP000578252"/>
    </source>
</evidence>
<organism evidence="1 2">
    <name type="scientific">Mobiluncus mulieris</name>
    <dbReference type="NCBI Taxonomy" id="2052"/>
    <lineage>
        <taxon>Bacteria</taxon>
        <taxon>Bacillati</taxon>
        <taxon>Actinomycetota</taxon>
        <taxon>Actinomycetes</taxon>
        <taxon>Actinomycetales</taxon>
        <taxon>Actinomycetaceae</taxon>
        <taxon>Mobiluncus</taxon>
    </lineage>
</organism>
<dbReference type="AlphaFoldDB" id="A0A7Y0U0C8"/>
<reference evidence="1 2" key="1">
    <citation type="submission" date="2020-04" db="EMBL/GenBank/DDBJ databases">
        <title>Antimicrobial susceptibility and clonality of vaginal-derived multi-drug resistant Mobiluncus isolates in China.</title>
        <authorList>
            <person name="Zhang X."/>
        </authorList>
    </citation>
    <scope>NUCLEOTIDE SEQUENCE [LARGE SCALE GENOMIC DNA]</scope>
    <source>
        <strain evidence="1 2">13</strain>
    </source>
</reference>
<protein>
    <submittedName>
        <fullName evidence="1">Uncharacterized protein</fullName>
    </submittedName>
</protein>
<evidence type="ECO:0000313" key="1">
    <source>
        <dbReference type="EMBL" id="NMW64619.1"/>
    </source>
</evidence>
<name>A0A7Y0U0C8_9ACTO</name>
<sequence>MGFIYIANHQFSVADRYVAAVDAIHARCLPSGFTLIIEAASSDFDQCVCFRVHINAGVPVLYGYSRELDCLDQLVKQDPDFAKEVDDAVAHRCYVIRDVSLIG</sequence>
<comment type="caution">
    <text evidence="1">The sequence shown here is derived from an EMBL/GenBank/DDBJ whole genome shotgun (WGS) entry which is preliminary data.</text>
</comment>